<organism evidence="2 3">
    <name type="scientific">Schizophyllum amplum</name>
    <dbReference type="NCBI Taxonomy" id="97359"/>
    <lineage>
        <taxon>Eukaryota</taxon>
        <taxon>Fungi</taxon>
        <taxon>Dikarya</taxon>
        <taxon>Basidiomycota</taxon>
        <taxon>Agaricomycotina</taxon>
        <taxon>Agaricomycetes</taxon>
        <taxon>Agaricomycetidae</taxon>
        <taxon>Agaricales</taxon>
        <taxon>Schizophyllaceae</taxon>
        <taxon>Schizophyllum</taxon>
    </lineage>
</organism>
<reference evidence="2 3" key="1">
    <citation type="journal article" date="2019" name="New Phytol.">
        <title>Comparative genomics reveals unique wood-decay strategies and fruiting body development in the Schizophyllaceae.</title>
        <authorList>
            <person name="Almasi E."/>
            <person name="Sahu N."/>
            <person name="Krizsan K."/>
            <person name="Balint B."/>
            <person name="Kovacs G.M."/>
            <person name="Kiss B."/>
            <person name="Cseklye J."/>
            <person name="Drula E."/>
            <person name="Henrissat B."/>
            <person name="Nagy I."/>
            <person name="Chovatia M."/>
            <person name="Adam C."/>
            <person name="LaButti K."/>
            <person name="Lipzen A."/>
            <person name="Riley R."/>
            <person name="Grigoriev I.V."/>
            <person name="Nagy L.G."/>
        </authorList>
    </citation>
    <scope>NUCLEOTIDE SEQUENCE [LARGE SCALE GENOMIC DNA]</scope>
    <source>
        <strain evidence="2 3">NL-1724</strain>
    </source>
</reference>
<evidence type="ECO:0000256" key="1">
    <source>
        <dbReference type="SAM" id="MobiDB-lite"/>
    </source>
</evidence>
<sequence>MSTRRKIIRNKQQGLRPHTSRHPASIAKLMSNAPTFEAPLAIAEPDAATNEGTSEHEAAEIESRPIAGTRRVQAFVEGRHTLSQSPSSPSAEQQALALNFMTSHPGLVRYEHVHARSEPTIYDAGALVTGDPEWTALLRDVPDFVGDPEVVIPLLGPAEATNAATLTSARAETADEPALFAEPDWLDSWSQLLASMQLNEYEHDKNVQVSDTCQICFLHDASRDPPLQRFEVEDESTRFYSEMASSFDGFEPRAPLPRNLSSPHR</sequence>
<protein>
    <submittedName>
        <fullName evidence="2">Uncharacterized protein</fullName>
    </submittedName>
</protein>
<feature type="region of interest" description="Disordered" evidence="1">
    <location>
        <begin position="1"/>
        <end position="22"/>
    </location>
</feature>
<accession>A0A550CB01</accession>
<dbReference type="Proteomes" id="UP000320762">
    <property type="component" value="Unassembled WGS sequence"/>
</dbReference>
<evidence type="ECO:0000313" key="2">
    <source>
        <dbReference type="EMBL" id="TRM61866.1"/>
    </source>
</evidence>
<proteinExistence type="predicted"/>
<dbReference type="AlphaFoldDB" id="A0A550CB01"/>
<keyword evidence="3" id="KW-1185">Reference proteome</keyword>
<dbReference type="EMBL" id="VDMD01000015">
    <property type="protein sequence ID" value="TRM61866.1"/>
    <property type="molecule type" value="Genomic_DNA"/>
</dbReference>
<evidence type="ECO:0000313" key="3">
    <source>
        <dbReference type="Proteomes" id="UP000320762"/>
    </source>
</evidence>
<name>A0A550CB01_9AGAR</name>
<comment type="caution">
    <text evidence="2">The sequence shown here is derived from an EMBL/GenBank/DDBJ whole genome shotgun (WGS) entry which is preliminary data.</text>
</comment>
<gene>
    <name evidence="2" type="ORF">BD626DRAFT_570569</name>
</gene>